<accession>A0A9D1EIK1</accession>
<dbReference type="GO" id="GO:0005737">
    <property type="term" value="C:cytoplasm"/>
    <property type="evidence" value="ECO:0007669"/>
    <property type="project" value="TreeGrafter"/>
</dbReference>
<dbReference type="SUPFAM" id="SSF52317">
    <property type="entry name" value="Class I glutamine amidotransferase-like"/>
    <property type="match status" value="1"/>
</dbReference>
<comment type="caution">
    <text evidence="2">The sequence shown here is derived from an EMBL/GenBank/DDBJ whole genome shotgun (WGS) entry which is preliminary data.</text>
</comment>
<dbReference type="InterPro" id="IPR002818">
    <property type="entry name" value="DJ-1/PfpI"/>
</dbReference>
<dbReference type="InterPro" id="IPR029062">
    <property type="entry name" value="Class_I_gatase-like"/>
</dbReference>
<evidence type="ECO:0000313" key="3">
    <source>
        <dbReference type="Proteomes" id="UP000886841"/>
    </source>
</evidence>
<dbReference type="EMBL" id="DVHU01000020">
    <property type="protein sequence ID" value="HIR92219.1"/>
    <property type="molecule type" value="Genomic_DNA"/>
</dbReference>
<reference evidence="2" key="2">
    <citation type="journal article" date="2021" name="PeerJ">
        <title>Extensive microbial diversity within the chicken gut microbiome revealed by metagenomics and culture.</title>
        <authorList>
            <person name="Gilroy R."/>
            <person name="Ravi A."/>
            <person name="Getino M."/>
            <person name="Pursley I."/>
            <person name="Horton D.L."/>
            <person name="Alikhan N.F."/>
            <person name="Baker D."/>
            <person name="Gharbi K."/>
            <person name="Hall N."/>
            <person name="Watson M."/>
            <person name="Adriaenssens E.M."/>
            <person name="Foster-Nyarko E."/>
            <person name="Jarju S."/>
            <person name="Secka A."/>
            <person name="Antonio M."/>
            <person name="Oren A."/>
            <person name="Chaudhuri R.R."/>
            <person name="La Ragione R."/>
            <person name="Hildebrand F."/>
            <person name="Pallen M.J."/>
        </authorList>
    </citation>
    <scope>NUCLEOTIDE SEQUENCE</scope>
    <source>
        <strain evidence="2">ChiSxjej1B13-7041</strain>
    </source>
</reference>
<reference evidence="2" key="1">
    <citation type="submission" date="2020-10" db="EMBL/GenBank/DDBJ databases">
        <authorList>
            <person name="Gilroy R."/>
        </authorList>
    </citation>
    <scope>NUCLEOTIDE SEQUENCE</scope>
    <source>
        <strain evidence="2">ChiSxjej1B13-7041</strain>
    </source>
</reference>
<name>A0A9D1EIK1_9FIRM</name>
<proteinExistence type="predicted"/>
<dbReference type="Gene3D" id="3.40.50.880">
    <property type="match status" value="1"/>
</dbReference>
<dbReference type="NCBIfam" id="TIGR01383">
    <property type="entry name" value="not_thiJ"/>
    <property type="match status" value="1"/>
</dbReference>
<dbReference type="InterPro" id="IPR050325">
    <property type="entry name" value="Prot/Nucl_acid_deglycase"/>
</dbReference>
<dbReference type="PANTHER" id="PTHR48094:SF12">
    <property type="entry name" value="PARKINSON DISEASE PROTEIN 7 HOMOLOG"/>
    <property type="match status" value="1"/>
</dbReference>
<dbReference type="PANTHER" id="PTHR48094">
    <property type="entry name" value="PROTEIN/NUCLEIC ACID DEGLYCASE DJ-1-RELATED"/>
    <property type="match status" value="1"/>
</dbReference>
<feature type="domain" description="DJ-1/PfpI" evidence="1">
    <location>
        <begin position="3"/>
        <end position="164"/>
    </location>
</feature>
<dbReference type="CDD" id="cd03135">
    <property type="entry name" value="GATase1_DJ-1"/>
    <property type="match status" value="1"/>
</dbReference>
<dbReference type="Proteomes" id="UP000886841">
    <property type="component" value="Unassembled WGS sequence"/>
</dbReference>
<organism evidence="2 3">
    <name type="scientific">Candidatus Egerieimonas intestinavium</name>
    <dbReference type="NCBI Taxonomy" id="2840777"/>
    <lineage>
        <taxon>Bacteria</taxon>
        <taxon>Bacillati</taxon>
        <taxon>Bacillota</taxon>
        <taxon>Clostridia</taxon>
        <taxon>Lachnospirales</taxon>
        <taxon>Lachnospiraceae</taxon>
        <taxon>Lachnospiraceae incertae sedis</taxon>
        <taxon>Candidatus Egerieimonas</taxon>
    </lineage>
</organism>
<dbReference type="Pfam" id="PF01965">
    <property type="entry name" value="DJ-1_PfpI"/>
    <property type="match status" value="1"/>
</dbReference>
<dbReference type="InterPro" id="IPR006287">
    <property type="entry name" value="DJ-1"/>
</dbReference>
<dbReference type="AlphaFoldDB" id="A0A9D1EIK1"/>
<evidence type="ECO:0000259" key="1">
    <source>
        <dbReference type="Pfam" id="PF01965"/>
    </source>
</evidence>
<gene>
    <name evidence="2" type="ORF">IAB98_02200</name>
</gene>
<sequence>MAEVCVFLADGFEEIEGLTVVDLLRRAGVSTAMVGIQGKREVTGSHNIRVQADVLLEELDTADTALLVLPGGMPGTTSLGSCRQLTELLQQWNSQGKRIGAICAAPSVLGTLGILEGKKAVCYPGFEDKLTGAKVLTERVITDGNVTTSRGMGTAIPFGLELISLLKGPQEAEKIRNSILYGHKTADKC</sequence>
<evidence type="ECO:0000313" key="2">
    <source>
        <dbReference type="EMBL" id="HIR92219.1"/>
    </source>
</evidence>
<protein>
    <submittedName>
        <fullName evidence="2">DJ-1/PfpI family protein</fullName>
    </submittedName>
</protein>